<proteinExistence type="predicted"/>
<protein>
    <submittedName>
        <fullName evidence="1">Uncharacterized protein</fullName>
    </submittedName>
</protein>
<evidence type="ECO:0000313" key="2">
    <source>
        <dbReference type="Proteomes" id="UP000245591"/>
    </source>
</evidence>
<comment type="caution">
    <text evidence="1">The sequence shown here is derived from an EMBL/GenBank/DDBJ whole genome shotgun (WGS) entry which is preliminary data.</text>
</comment>
<accession>A0A2U1J1P6</accession>
<gene>
    <name evidence="1" type="ORF">BB558_005081</name>
</gene>
<evidence type="ECO:0000313" key="1">
    <source>
        <dbReference type="EMBL" id="PVZ98912.1"/>
    </source>
</evidence>
<dbReference type="Proteomes" id="UP000245591">
    <property type="component" value="Unassembled WGS sequence"/>
</dbReference>
<reference evidence="1 2" key="1">
    <citation type="journal article" date="2018" name="MBio">
        <title>Comparative Genomics Reveals the Core Gene Toolbox for the Fungus-Insect Symbiosis.</title>
        <authorList>
            <person name="Wang Y."/>
            <person name="Stata M."/>
            <person name="Wang W."/>
            <person name="Stajich J.E."/>
            <person name="White M.M."/>
            <person name="Moncalvo J.M."/>
        </authorList>
    </citation>
    <scope>NUCLEOTIDE SEQUENCE [LARGE SCALE GENOMIC DNA]</scope>
    <source>
        <strain evidence="1 2">AUS-126-30</strain>
    </source>
</reference>
<keyword evidence="2" id="KW-1185">Reference proteome</keyword>
<organism evidence="1 2">
    <name type="scientific">Smittium angustum</name>
    <dbReference type="NCBI Taxonomy" id="133377"/>
    <lineage>
        <taxon>Eukaryota</taxon>
        <taxon>Fungi</taxon>
        <taxon>Fungi incertae sedis</taxon>
        <taxon>Zoopagomycota</taxon>
        <taxon>Kickxellomycotina</taxon>
        <taxon>Harpellomycetes</taxon>
        <taxon>Harpellales</taxon>
        <taxon>Legeriomycetaceae</taxon>
        <taxon>Smittium</taxon>
    </lineage>
</organism>
<dbReference type="EMBL" id="MBFU01000496">
    <property type="protein sequence ID" value="PVZ98912.1"/>
    <property type="molecule type" value="Genomic_DNA"/>
</dbReference>
<dbReference type="AlphaFoldDB" id="A0A2U1J1P6"/>
<sequence>MQYDPQQLNNLGVPKYLKKLINKCKTFNIDFQDLHNPLNTLHIRLSSYWNQGKANATINKKGNLIFDSKEVAEHVSSIQAFKKAISSYNEANRKGYGKRAIIKRCINSNSGATAKDVEKDASRWEIEPIPTKVQNIFSEKTTNIYESDVEMEFTKKNSKKTNRNKISKKDRRYEISLKPQTPKQIHRANLVQDGVIELCMQDAPLQKLYYKYRFAGLFFACPNKKPIKEVSKITMEPKKISILSSTFWANTQFSSIYKNTKTSSGVDTTQRNLISAYLDDLIILGTSKKKNCHNNNQTTTIQRFHKPGRRGNKILNTIEDLRKTLETLHTNKDKINDGLCTNLYQPGGRTFPPVSPDKMRGHVCFEGEQEDQTVRMLVSGPGSGKGQCFQPFLENFGKHLLLPPWNLVQNLPLLEVRNLVSRLNTDVNSEWEIFSIKKQGRVTRSMVSMRSRLEADEIDNNAINLIINDAQRKKKFKKYLYIQEQFLSWCTENDIVLENFCASDTTDFVTFGIVNHSWSFGTIKNYKSLFNALTSTWVKSFDFSSYYIGPIMRRFKDWGDNSIISADKLTKKIKSNKTRIGLDRISDHMSLIMKIMEIAEGTKKPKARYWDQLLQLGLELV</sequence>
<name>A0A2U1J1P6_SMIAN</name>